<accession>A0A0D0B8E8</accession>
<dbReference type="HOGENOM" id="CLU_2026999_0_0_1"/>
<evidence type="ECO:0000313" key="2">
    <source>
        <dbReference type="Proteomes" id="UP000053593"/>
    </source>
</evidence>
<dbReference type="EMBL" id="KN834778">
    <property type="protein sequence ID" value="KIK59845.1"/>
    <property type="molecule type" value="Genomic_DNA"/>
</dbReference>
<gene>
    <name evidence="1" type="ORF">GYMLUDRAFT_662384</name>
</gene>
<sequence length="122" mass="13430">MAGLNKSFPRFATVFPLCLCLSRRYFKRYVNSFAAFYLPSSGRISLHTGDPCSLLAGNRPQDLAGTLQATCRLLYIQASSLVLVVRTLTFFSSGFLLEMLSSLIRMVSLLRNNLGPAIPSCS</sequence>
<dbReference type="Proteomes" id="UP000053593">
    <property type="component" value="Unassembled WGS sequence"/>
</dbReference>
<proteinExistence type="predicted"/>
<reference evidence="1 2" key="1">
    <citation type="submission" date="2014-04" db="EMBL/GenBank/DDBJ databases">
        <title>Evolutionary Origins and Diversification of the Mycorrhizal Mutualists.</title>
        <authorList>
            <consortium name="DOE Joint Genome Institute"/>
            <consortium name="Mycorrhizal Genomics Consortium"/>
            <person name="Kohler A."/>
            <person name="Kuo A."/>
            <person name="Nagy L.G."/>
            <person name="Floudas D."/>
            <person name="Copeland A."/>
            <person name="Barry K.W."/>
            <person name="Cichocki N."/>
            <person name="Veneault-Fourrey C."/>
            <person name="LaButti K."/>
            <person name="Lindquist E.A."/>
            <person name="Lipzen A."/>
            <person name="Lundell T."/>
            <person name="Morin E."/>
            <person name="Murat C."/>
            <person name="Riley R."/>
            <person name="Ohm R."/>
            <person name="Sun H."/>
            <person name="Tunlid A."/>
            <person name="Henrissat B."/>
            <person name="Grigoriev I.V."/>
            <person name="Hibbett D.S."/>
            <person name="Martin F."/>
        </authorList>
    </citation>
    <scope>NUCLEOTIDE SEQUENCE [LARGE SCALE GENOMIC DNA]</scope>
    <source>
        <strain evidence="1 2">FD-317 M1</strain>
    </source>
</reference>
<dbReference type="AlphaFoldDB" id="A0A0D0B8E8"/>
<keyword evidence="2" id="KW-1185">Reference proteome</keyword>
<organism evidence="1 2">
    <name type="scientific">Collybiopsis luxurians FD-317 M1</name>
    <dbReference type="NCBI Taxonomy" id="944289"/>
    <lineage>
        <taxon>Eukaryota</taxon>
        <taxon>Fungi</taxon>
        <taxon>Dikarya</taxon>
        <taxon>Basidiomycota</taxon>
        <taxon>Agaricomycotina</taxon>
        <taxon>Agaricomycetes</taxon>
        <taxon>Agaricomycetidae</taxon>
        <taxon>Agaricales</taxon>
        <taxon>Marasmiineae</taxon>
        <taxon>Omphalotaceae</taxon>
        <taxon>Collybiopsis</taxon>
        <taxon>Collybiopsis luxurians</taxon>
    </lineage>
</organism>
<name>A0A0D0B8E8_9AGAR</name>
<protein>
    <submittedName>
        <fullName evidence="1">Unplaced genomic scaffold GYMLUscaffold_30, whole genome shotgun sequence</fullName>
    </submittedName>
</protein>
<evidence type="ECO:0000313" key="1">
    <source>
        <dbReference type="EMBL" id="KIK59845.1"/>
    </source>
</evidence>